<protein>
    <submittedName>
        <fullName evidence="2">PadR family transcriptional regulator</fullName>
    </submittedName>
</protein>
<dbReference type="RefSeq" id="WP_150265197.1">
    <property type="nucleotide sequence ID" value="NZ_CP029194.1"/>
</dbReference>
<organism evidence="2 3">
    <name type="scientific">Streptomyces venezuelae</name>
    <dbReference type="NCBI Taxonomy" id="54571"/>
    <lineage>
        <taxon>Bacteria</taxon>
        <taxon>Bacillati</taxon>
        <taxon>Actinomycetota</taxon>
        <taxon>Actinomycetes</taxon>
        <taxon>Kitasatosporales</taxon>
        <taxon>Streptomycetaceae</taxon>
        <taxon>Streptomyces</taxon>
    </lineage>
</organism>
<feature type="domain" description="Transcription regulator PadR N-terminal" evidence="1">
    <location>
        <begin position="7"/>
        <end position="80"/>
    </location>
</feature>
<proteinExistence type="predicted"/>
<dbReference type="SUPFAM" id="SSF46785">
    <property type="entry name" value="Winged helix' DNA-binding domain"/>
    <property type="match status" value="1"/>
</dbReference>
<dbReference type="InterPro" id="IPR005149">
    <property type="entry name" value="Tscrpt_reg_PadR_N"/>
</dbReference>
<dbReference type="Proteomes" id="UP000324106">
    <property type="component" value="Chromosome"/>
</dbReference>
<dbReference type="PANTHER" id="PTHR43252">
    <property type="entry name" value="TRANSCRIPTIONAL REGULATOR YQJI"/>
    <property type="match status" value="1"/>
</dbReference>
<reference evidence="2 3" key="1">
    <citation type="submission" date="2018-05" db="EMBL/GenBank/DDBJ databases">
        <title>Streptomyces venezuelae.</title>
        <authorList>
            <person name="Kim W."/>
            <person name="Lee N."/>
            <person name="Cho B.-K."/>
        </authorList>
    </citation>
    <scope>NUCLEOTIDE SEQUENCE [LARGE SCALE GENOMIC DNA]</scope>
    <source>
        <strain evidence="2 3">ATCC 15068</strain>
    </source>
</reference>
<evidence type="ECO:0000259" key="1">
    <source>
        <dbReference type="Pfam" id="PF03551"/>
    </source>
</evidence>
<evidence type="ECO:0000313" key="3">
    <source>
        <dbReference type="Proteomes" id="UP000324106"/>
    </source>
</evidence>
<dbReference type="Pfam" id="PF03551">
    <property type="entry name" value="PadR"/>
    <property type="match status" value="1"/>
</dbReference>
<dbReference type="PANTHER" id="PTHR43252:SF6">
    <property type="entry name" value="NEGATIVE TRANSCRIPTION REGULATOR PADR"/>
    <property type="match status" value="1"/>
</dbReference>
<evidence type="ECO:0000313" key="2">
    <source>
        <dbReference type="EMBL" id="QES19314.1"/>
    </source>
</evidence>
<gene>
    <name evidence="2" type="ORF">DEJ46_09605</name>
</gene>
<sequence length="203" mass="22891">MRLEHVILGLLALRPLSGYDMRKWMDGPGKYIGYGVQLPQIYRVLPRLVANGWAEFAVDPRDGKPDAKVYRLTDAGRDELLAWARSPYEPSPRPMDPDFRLRFLFAGQLGPEVTVQILRTELDHRLAQLREPGWMDFTTVELDPVPEIDQEWARTIQLAAHEFGYSNTAAYIAWLQLTLAKAEVAAGRALGNTPYRGPGTTAD</sequence>
<dbReference type="AlphaFoldDB" id="A0A5P2AM17"/>
<dbReference type="Gene3D" id="1.10.10.10">
    <property type="entry name" value="Winged helix-like DNA-binding domain superfamily/Winged helix DNA-binding domain"/>
    <property type="match status" value="1"/>
</dbReference>
<dbReference type="EMBL" id="CP029194">
    <property type="protein sequence ID" value="QES19314.1"/>
    <property type="molecule type" value="Genomic_DNA"/>
</dbReference>
<dbReference type="InterPro" id="IPR036388">
    <property type="entry name" value="WH-like_DNA-bd_sf"/>
</dbReference>
<dbReference type="InterPro" id="IPR036390">
    <property type="entry name" value="WH_DNA-bd_sf"/>
</dbReference>
<name>A0A5P2AM17_STRVZ</name>
<accession>A0A5P2AM17</accession>
<dbReference type="OrthoDB" id="3186544at2"/>